<feature type="region of interest" description="Disordered" evidence="2">
    <location>
        <begin position="767"/>
        <end position="850"/>
    </location>
</feature>
<dbReference type="SUPFAM" id="SSF50998">
    <property type="entry name" value="Quinoprotein alcohol dehydrogenase-like"/>
    <property type="match status" value="1"/>
</dbReference>
<name>A0A836GLW9_9TRYP</name>
<protein>
    <submittedName>
        <fullName evidence="3">Uncharacterized protein</fullName>
    </submittedName>
</protein>
<feature type="compositionally biased region" description="Low complexity" evidence="2">
    <location>
        <begin position="811"/>
        <end position="825"/>
    </location>
</feature>
<evidence type="ECO:0000313" key="3">
    <source>
        <dbReference type="EMBL" id="KAG5484422.1"/>
    </source>
</evidence>
<reference evidence="3 4" key="1">
    <citation type="submission" date="2021-02" db="EMBL/GenBank/DDBJ databases">
        <title>Leishmania (Mundinia) orientalis Genome sequencing and assembly.</title>
        <authorList>
            <person name="Almutairi H."/>
            <person name="Gatherer D."/>
        </authorList>
    </citation>
    <scope>NUCLEOTIDE SEQUENCE [LARGE SCALE GENOMIC DNA]</scope>
    <source>
        <strain evidence="3">LSCM4</strain>
    </source>
</reference>
<comment type="caution">
    <text evidence="3">The sequence shown here is derived from an EMBL/GenBank/DDBJ whole genome shotgun (WGS) entry which is preliminary data.</text>
</comment>
<feature type="compositionally biased region" description="Polar residues" evidence="2">
    <location>
        <begin position="884"/>
        <end position="903"/>
    </location>
</feature>
<feature type="compositionally biased region" description="Basic and acidic residues" evidence="2">
    <location>
        <begin position="864"/>
        <end position="875"/>
    </location>
</feature>
<proteinExistence type="predicted"/>
<gene>
    <name evidence="3" type="ORF">LSCM4_07989</name>
</gene>
<dbReference type="InterPro" id="IPR011047">
    <property type="entry name" value="Quinoprotein_ADH-like_sf"/>
</dbReference>
<dbReference type="GeneID" id="92363799"/>
<dbReference type="Proteomes" id="UP000674143">
    <property type="component" value="Chromosome 13"/>
</dbReference>
<evidence type="ECO:0000313" key="4">
    <source>
        <dbReference type="Proteomes" id="UP000674143"/>
    </source>
</evidence>
<evidence type="ECO:0000256" key="2">
    <source>
        <dbReference type="SAM" id="MobiDB-lite"/>
    </source>
</evidence>
<organism evidence="3 4">
    <name type="scientific">Leishmania orientalis</name>
    <dbReference type="NCBI Taxonomy" id="2249476"/>
    <lineage>
        <taxon>Eukaryota</taxon>
        <taxon>Discoba</taxon>
        <taxon>Euglenozoa</taxon>
        <taxon>Kinetoplastea</taxon>
        <taxon>Metakinetoplastina</taxon>
        <taxon>Trypanosomatida</taxon>
        <taxon>Trypanosomatidae</taxon>
        <taxon>Leishmaniinae</taxon>
        <taxon>Leishmania</taxon>
    </lineage>
</organism>
<sequence>MEQSSSSPPESASSSSAALPTWSVGHAVTSSSRCCAAYRGRYVVYAATDNCVALVDVMAEHPGGIPAEARWRYSMRLCLLASPDECISFVAGHPEKDVVCVGTAHHGLYVTSLTNPVLTEATKLPRSVTGDCTYGATFLFTEEVNYLAFSSLLHSRPFDQAPHRLSLWGIDTKALLWRGAMGPLGSLCSLAFDLSFAACIGGKIGLFSVQCAAATSATNTETSADGHAPNHRERNRLMVLSRHCSSVEELHDVEYISCVASPVEGEETYLALTSSGFLVAFSSSTGSVMRWMDCKVPSATALCCVGKESLVLTGVIARLFHSETWEFQGKVKWHDALATAAAASNGGDEASAAKEAQENAAAAGDTHVFTGGVSAGSGVLALFHRGSGFSLHSMEPKAGAQRMSLRRISIFTPPPLGPAEPAEVWYVDAECWCWWTPQALMFVSPPGCTLITAFGNPTTCATLHPATGVVVLFDTARHALIGYGRSSGTPAELGSATVDSKESILSLTSSPTGDVVYALATSTAAAGVCGSSGLRLRRYRCCWAQMPQDVSGKGDRILHLERIKTRGFTSVPPGTQAVVVYSSGDATTRGPESKATDADRVVAVQRTSITALDSSVSAADRASTSAMYTHADAIHRVVPFRGGLVVAGVATSAYVQLKSASRWVMKPLSEPTAAPTVKKESDADVCVVATVARHRPDIVAVCRGSRLSAWQLKSGCPSLVATRTVANSVRAMCSAADKENAELLVWALWSGGFDLYTLGPLNRSEALHDHSEKPLPPPKEAVETSSAAPSPSAAPTPASSSAHTPHKAQWRPTRTPRALATTAGAVSKATSDVRRQRRTTSACAPSSRELSDRFHELTGFYARQKRDSQAGEHPRTPRSAGPSRHSQPSTTTATERSVPSSQDDGVLGPSYTTRDHQAEIPSNSPTTANLAASAVDVSELTLDSQVLRAGVAAAAADIGSKNGDASTSLEGAGAVGPSACTDSPQQRRDTHRGSAQRLPDVEDIVIRSSTSSGDAKPPFLSVYLKQEERPSVAAKPPRGPNGSSNSTTTEQFTVHARHLRESLLHLKELLDHSDLSESASDASFGAAEDADLDELSALLTTVAVQLQLRQVRRSGESALANTNTTSSAAAEQNAMPDAYAAVATELARIQAQNARLEEQNRIILAQLRGGPH</sequence>
<evidence type="ECO:0000256" key="1">
    <source>
        <dbReference type="SAM" id="Coils"/>
    </source>
</evidence>
<feature type="region of interest" description="Disordered" evidence="2">
    <location>
        <begin position="863"/>
        <end position="927"/>
    </location>
</feature>
<dbReference type="KEGG" id="loi:92363799"/>
<dbReference type="RefSeq" id="XP_067064915.1">
    <property type="nucleotide sequence ID" value="XM_067209865.1"/>
</dbReference>
<keyword evidence="1" id="KW-0175">Coiled coil</keyword>
<feature type="region of interest" description="Disordered" evidence="2">
    <location>
        <begin position="960"/>
        <end position="1049"/>
    </location>
</feature>
<keyword evidence="4" id="KW-1185">Reference proteome</keyword>
<accession>A0A836GLW9</accession>
<feature type="coiled-coil region" evidence="1">
    <location>
        <begin position="1139"/>
        <end position="1166"/>
    </location>
</feature>
<dbReference type="AlphaFoldDB" id="A0A836GLW9"/>
<feature type="compositionally biased region" description="Low complexity" evidence="2">
    <location>
        <begin position="784"/>
        <end position="803"/>
    </location>
</feature>
<dbReference type="EMBL" id="JAFHLR010000013">
    <property type="protein sequence ID" value="KAG5484422.1"/>
    <property type="molecule type" value="Genomic_DNA"/>
</dbReference>